<evidence type="ECO:0000313" key="3">
    <source>
        <dbReference type="Proteomes" id="UP000237983"/>
    </source>
</evidence>
<dbReference type="AlphaFoldDB" id="A0A2T0VID7"/>
<dbReference type="Gene3D" id="3.40.50.1820">
    <property type="entry name" value="alpha/beta hydrolase"/>
    <property type="match status" value="1"/>
</dbReference>
<proteinExistence type="predicted"/>
<dbReference type="InterPro" id="IPR000073">
    <property type="entry name" value="AB_hydrolase_1"/>
</dbReference>
<comment type="caution">
    <text evidence="2">The sequence shown here is derived from an EMBL/GenBank/DDBJ whole genome shotgun (WGS) entry which is preliminary data.</text>
</comment>
<evidence type="ECO:0000259" key="1">
    <source>
        <dbReference type="Pfam" id="PF00561"/>
    </source>
</evidence>
<feature type="domain" description="AB hydrolase-1" evidence="1">
    <location>
        <begin position="31"/>
        <end position="141"/>
    </location>
</feature>
<dbReference type="PANTHER" id="PTHR43798:SF33">
    <property type="entry name" value="HYDROLASE, PUTATIVE (AFU_ORTHOLOGUE AFUA_2G14860)-RELATED"/>
    <property type="match status" value="1"/>
</dbReference>
<accession>A0A2T0VID7</accession>
<dbReference type="SUPFAM" id="SSF53474">
    <property type="entry name" value="alpha/beta-Hydrolases"/>
    <property type="match status" value="1"/>
</dbReference>
<dbReference type="OrthoDB" id="9804723at2"/>
<protein>
    <submittedName>
        <fullName evidence="2">Alpha-beta hydrolase superfamily lysophospholipase</fullName>
    </submittedName>
</protein>
<dbReference type="GO" id="GO:0016787">
    <property type="term" value="F:hydrolase activity"/>
    <property type="evidence" value="ECO:0007669"/>
    <property type="project" value="UniProtKB-KW"/>
</dbReference>
<name>A0A2T0VID7_9MICO</name>
<dbReference type="Pfam" id="PF00561">
    <property type="entry name" value="Abhydrolase_1"/>
    <property type="match status" value="1"/>
</dbReference>
<dbReference type="InterPro" id="IPR029058">
    <property type="entry name" value="AB_hydrolase_fold"/>
</dbReference>
<dbReference type="PANTHER" id="PTHR43798">
    <property type="entry name" value="MONOACYLGLYCEROL LIPASE"/>
    <property type="match status" value="1"/>
</dbReference>
<dbReference type="PRINTS" id="PR00111">
    <property type="entry name" value="ABHYDROLASE"/>
</dbReference>
<keyword evidence="2" id="KW-0378">Hydrolase</keyword>
<evidence type="ECO:0000313" key="2">
    <source>
        <dbReference type="EMBL" id="PRY69999.1"/>
    </source>
</evidence>
<keyword evidence="3" id="KW-1185">Reference proteome</keyword>
<dbReference type="Proteomes" id="UP000237983">
    <property type="component" value="Unassembled WGS sequence"/>
</dbReference>
<dbReference type="RefSeq" id="WP_106208809.1">
    <property type="nucleotide sequence ID" value="NZ_PVTL01000001.1"/>
</dbReference>
<reference evidence="2 3" key="1">
    <citation type="submission" date="2018-03" db="EMBL/GenBank/DDBJ databases">
        <title>Genomic Encyclopedia of Type Strains, Phase III (KMG-III): the genomes of soil and plant-associated and newly described type strains.</title>
        <authorList>
            <person name="Whitman W."/>
        </authorList>
    </citation>
    <scope>NUCLEOTIDE SEQUENCE [LARGE SCALE GENOMIC DNA]</scope>
    <source>
        <strain evidence="2 3">CGMCC 1.12484</strain>
    </source>
</reference>
<gene>
    <name evidence="2" type="ORF">B0I08_101121</name>
</gene>
<dbReference type="EMBL" id="PVTL01000001">
    <property type="protein sequence ID" value="PRY69999.1"/>
    <property type="molecule type" value="Genomic_DNA"/>
</dbReference>
<dbReference type="InterPro" id="IPR050266">
    <property type="entry name" value="AB_hydrolase_sf"/>
</dbReference>
<dbReference type="GO" id="GO:0016020">
    <property type="term" value="C:membrane"/>
    <property type="evidence" value="ECO:0007669"/>
    <property type="project" value="TreeGrafter"/>
</dbReference>
<organism evidence="2 3">
    <name type="scientific">Glaciihabitans tibetensis</name>
    <dbReference type="NCBI Taxonomy" id="1266600"/>
    <lineage>
        <taxon>Bacteria</taxon>
        <taxon>Bacillati</taxon>
        <taxon>Actinomycetota</taxon>
        <taxon>Actinomycetes</taxon>
        <taxon>Micrococcales</taxon>
        <taxon>Microbacteriaceae</taxon>
        <taxon>Glaciihabitans</taxon>
    </lineage>
</organism>
<sequence length="264" mass="27969">MITPVAPSPRVVIAHDNVKIATYEFGDPDAPTVVAVHGFASSALVNFHATGWVRDLLRAGFHVIAIDQRGHGASDKPQDPGAYTMELLVTDVLEVLDTFMLDEVDYVGYSLGARVGWEAATEMPSRIKRAVLGGIPDGDPLTRFRVDQARQFLDDGTVVEDRLTAGYLTMAGGIPNNNLGALVSLVEGMRGGPQPHAANAPSHPVLFATGSEDGILAASRSLAEATPNGTFFEIPGRNHFNAPTARAFRDAALGFLGATPALLE</sequence>